<dbReference type="AlphaFoldDB" id="A0A2S1R334"/>
<dbReference type="Proteomes" id="UP000244929">
    <property type="component" value="Chromosome"/>
</dbReference>
<dbReference type="InterPro" id="IPR032577">
    <property type="entry name" value="DUF4920"/>
</dbReference>
<dbReference type="Pfam" id="PF16267">
    <property type="entry name" value="DUF4920"/>
    <property type="match status" value="1"/>
</dbReference>
<reference evidence="1 2" key="1">
    <citation type="submission" date="2018-04" db="EMBL/GenBank/DDBJ databases">
        <title>Genome sequencing of Flavobacterium sp. HYN0059.</title>
        <authorList>
            <person name="Yi H."/>
            <person name="Baek C."/>
        </authorList>
    </citation>
    <scope>NUCLEOTIDE SEQUENCE [LARGE SCALE GENOMIC DNA]</scope>
    <source>
        <strain evidence="1 2">HYN0059</strain>
    </source>
</reference>
<protein>
    <submittedName>
        <fullName evidence="1">DUF4920 domain-containing protein</fullName>
    </submittedName>
</protein>
<dbReference type="EMBL" id="CP029186">
    <property type="protein sequence ID" value="AWH86996.1"/>
    <property type="molecule type" value="Genomic_DNA"/>
</dbReference>
<keyword evidence="2" id="KW-1185">Reference proteome</keyword>
<name>A0A2S1R334_9FLAO</name>
<evidence type="ECO:0000313" key="2">
    <source>
        <dbReference type="Proteomes" id="UP000244929"/>
    </source>
</evidence>
<sequence>MALIAFTACQKNKETEVKTEETVIETGKDTVHVDTDTVSAAETEKPADAVAATPAPAVEEKAIEVVKPATDIKVEYASFGAKIKADKALTKEQMIQKYKSLKVGDTVAVKFKSKIKDVCQKKGCWMAMELPGGKESFVKFKDYAFFVPLNAASSEAIVSGKAFVSETSVAQLRHYAKDGGKSEAEIAKITQPEMEYKFMADGVLISK</sequence>
<proteinExistence type="predicted"/>
<evidence type="ECO:0000313" key="1">
    <source>
        <dbReference type="EMBL" id="AWH86996.1"/>
    </source>
</evidence>
<organism evidence="1 2">
    <name type="scientific">Flavobacterium album</name>
    <dbReference type="NCBI Taxonomy" id="2175091"/>
    <lineage>
        <taxon>Bacteria</taxon>
        <taxon>Pseudomonadati</taxon>
        <taxon>Bacteroidota</taxon>
        <taxon>Flavobacteriia</taxon>
        <taxon>Flavobacteriales</taxon>
        <taxon>Flavobacteriaceae</taxon>
        <taxon>Flavobacterium</taxon>
    </lineage>
</organism>
<dbReference type="OrthoDB" id="129527at2"/>
<gene>
    <name evidence="1" type="ORF">HYN59_10980</name>
</gene>
<dbReference type="KEGG" id="falb:HYN59_10980"/>
<accession>A0A2S1R334</accession>